<sequence>MEALTIATAFTYAAYREKVSQDLQYKLTHTPDDALLPYTQLNETRMNRLDKTIVLTDEVRAKLQQLKQKYTFYVISEGWCGDAAQLLPVINKLVEGTDAIQLKIIFRDDNLDIMNQYLTNGSQSIPKLIILDDKDDEVAVWGPRPVPATELIQENKKQFGKVTDEGKAALQVWYNKDKGETTQKEIVALLK</sequence>
<proteinExistence type="predicted"/>
<keyword evidence="2" id="KW-1185">Reference proteome</keyword>
<reference evidence="1" key="1">
    <citation type="submission" date="2021-08" db="EMBL/GenBank/DDBJ databases">
        <title>Flavobacterium sp. strain CC-SYL302.</title>
        <authorList>
            <person name="Lin S.-Y."/>
            <person name="Lee T.-H."/>
            <person name="Young C.-C."/>
        </authorList>
    </citation>
    <scope>NUCLEOTIDE SEQUENCE</scope>
    <source>
        <strain evidence="1">CC-SYL302</strain>
    </source>
</reference>
<dbReference type="Pfam" id="PF14595">
    <property type="entry name" value="Thioredoxin_9"/>
    <property type="match status" value="1"/>
</dbReference>
<gene>
    <name evidence="1" type="ORF">K5I29_12530</name>
</gene>
<dbReference type="SUPFAM" id="SSF52833">
    <property type="entry name" value="Thioredoxin-like"/>
    <property type="match status" value="1"/>
</dbReference>
<evidence type="ECO:0000313" key="1">
    <source>
        <dbReference type="EMBL" id="UYW01258.1"/>
    </source>
</evidence>
<accession>A0ABY6M1Z5</accession>
<dbReference type="Gene3D" id="3.40.30.10">
    <property type="entry name" value="Glutaredoxin"/>
    <property type="match status" value="1"/>
</dbReference>
<dbReference type="InterPro" id="IPR036249">
    <property type="entry name" value="Thioredoxin-like_sf"/>
</dbReference>
<protein>
    <submittedName>
        <fullName evidence="1">Thioredoxin family protein</fullName>
    </submittedName>
</protein>
<organism evidence="1 2">
    <name type="scientific">Flavobacterium agricola</name>
    <dbReference type="NCBI Taxonomy" id="2870839"/>
    <lineage>
        <taxon>Bacteria</taxon>
        <taxon>Pseudomonadati</taxon>
        <taxon>Bacteroidota</taxon>
        <taxon>Flavobacteriia</taxon>
        <taxon>Flavobacteriales</taxon>
        <taxon>Flavobacteriaceae</taxon>
        <taxon>Flavobacterium</taxon>
    </lineage>
</organism>
<dbReference type="RefSeq" id="WP_264433695.1">
    <property type="nucleotide sequence ID" value="NZ_CP081495.1"/>
</dbReference>
<evidence type="ECO:0000313" key="2">
    <source>
        <dbReference type="Proteomes" id="UP001163328"/>
    </source>
</evidence>
<name>A0ABY6M1Z5_9FLAO</name>
<dbReference type="Proteomes" id="UP001163328">
    <property type="component" value="Chromosome"/>
</dbReference>
<dbReference type="EMBL" id="CP081495">
    <property type="protein sequence ID" value="UYW01258.1"/>
    <property type="molecule type" value="Genomic_DNA"/>
</dbReference>